<dbReference type="SMART" id="SM01217">
    <property type="entry name" value="Fn3_like"/>
    <property type="match status" value="1"/>
</dbReference>
<dbReference type="AlphaFoldDB" id="A0A852SXT3"/>
<feature type="domain" description="Fibronectin type III-like" evidence="7">
    <location>
        <begin position="594"/>
        <end position="664"/>
    </location>
</feature>
<keyword evidence="9" id="KW-1185">Reference proteome</keyword>
<dbReference type="InterPro" id="IPR050288">
    <property type="entry name" value="Cellulose_deg_GH3"/>
</dbReference>
<dbReference type="PANTHER" id="PTHR42715">
    <property type="entry name" value="BETA-GLUCOSIDASE"/>
    <property type="match status" value="1"/>
</dbReference>
<evidence type="ECO:0000259" key="7">
    <source>
        <dbReference type="SMART" id="SM01217"/>
    </source>
</evidence>
<dbReference type="Proteomes" id="UP000589620">
    <property type="component" value="Unassembled WGS sequence"/>
</dbReference>
<dbReference type="PANTHER" id="PTHR42715:SF10">
    <property type="entry name" value="BETA-GLUCOSIDASE"/>
    <property type="match status" value="1"/>
</dbReference>
<dbReference type="Pfam" id="PF14310">
    <property type="entry name" value="Fn3-like"/>
    <property type="match status" value="1"/>
</dbReference>
<comment type="function">
    <text evidence="4">Catalyzes the hydrolysis of a non-reducing terminal alpha-L-arabinopyranosidic linkage in ginsenoside Rb2 (alpha-L-arabinopyranosyl-(1-&gt;6)-alpha-D-glucopyranosyl) to release alpha-D-glucopyranosyl (Rd). It is not able to hydrolyze alpha-L-arabinofuranosyl-(1-&gt;6)-alpha-D-glucopyranosyl (Rc).</text>
</comment>
<dbReference type="InterPro" id="IPR036881">
    <property type="entry name" value="Glyco_hydro_3_C_sf"/>
</dbReference>
<reference evidence="8 9" key="1">
    <citation type="submission" date="2020-07" db="EMBL/GenBank/DDBJ databases">
        <title>Sequencing the genomes of 1000 actinobacteria strains.</title>
        <authorList>
            <person name="Klenk H.-P."/>
        </authorList>
    </citation>
    <scope>NUCLEOTIDE SEQUENCE [LARGE SCALE GENOMIC DNA]</scope>
    <source>
        <strain evidence="8 9">DSM 23871</strain>
    </source>
</reference>
<dbReference type="GO" id="GO:0005975">
    <property type="term" value="P:carbohydrate metabolic process"/>
    <property type="evidence" value="ECO:0007669"/>
    <property type="project" value="InterPro"/>
</dbReference>
<name>A0A852SXT3_9MICO</name>
<evidence type="ECO:0000256" key="6">
    <source>
        <dbReference type="RuleBase" id="RU361161"/>
    </source>
</evidence>
<dbReference type="FunFam" id="2.60.40.10:FF:000495">
    <property type="entry name" value="Periplasmic beta-glucosidase"/>
    <property type="match status" value="1"/>
</dbReference>
<dbReference type="Gene3D" id="3.40.50.1700">
    <property type="entry name" value="Glycoside hydrolase family 3 C-terminal domain"/>
    <property type="match status" value="1"/>
</dbReference>
<dbReference type="EMBL" id="JACCBJ010000001">
    <property type="protein sequence ID" value="NYD73493.1"/>
    <property type="molecule type" value="Genomic_DNA"/>
</dbReference>
<evidence type="ECO:0000256" key="4">
    <source>
        <dbReference type="ARBA" id="ARBA00058905"/>
    </source>
</evidence>
<evidence type="ECO:0000256" key="5">
    <source>
        <dbReference type="ARBA" id="ARBA00074219"/>
    </source>
</evidence>
<dbReference type="InterPro" id="IPR036962">
    <property type="entry name" value="Glyco_hydro_3_N_sf"/>
</dbReference>
<dbReference type="Gene3D" id="3.20.20.300">
    <property type="entry name" value="Glycoside hydrolase, family 3, N-terminal domain"/>
    <property type="match status" value="1"/>
</dbReference>
<protein>
    <recommendedName>
        <fullName evidence="5">Exo-alpha-(1-&gt;6)-L-arabinopyranosidase</fullName>
    </recommendedName>
</protein>
<comment type="caution">
    <text evidence="8">The sequence shown here is derived from an EMBL/GenBank/DDBJ whole genome shotgun (WGS) entry which is preliminary data.</text>
</comment>
<proteinExistence type="inferred from homology"/>
<evidence type="ECO:0000256" key="2">
    <source>
        <dbReference type="ARBA" id="ARBA00022801"/>
    </source>
</evidence>
<dbReference type="InterPro" id="IPR002772">
    <property type="entry name" value="Glyco_hydro_3_C"/>
</dbReference>
<accession>A0A852SXT3</accession>
<dbReference type="PRINTS" id="PR00133">
    <property type="entry name" value="GLHYDRLASE3"/>
</dbReference>
<dbReference type="PROSITE" id="PS00775">
    <property type="entry name" value="GLYCOSYL_HYDROL_F3"/>
    <property type="match status" value="1"/>
</dbReference>
<keyword evidence="6 8" id="KW-0326">Glycosidase</keyword>
<dbReference type="RefSeq" id="WP_179455048.1">
    <property type="nucleotide sequence ID" value="NZ_BAAAPX010000001.1"/>
</dbReference>
<dbReference type="InterPro" id="IPR013783">
    <property type="entry name" value="Ig-like_fold"/>
</dbReference>
<evidence type="ECO:0000313" key="9">
    <source>
        <dbReference type="Proteomes" id="UP000589620"/>
    </source>
</evidence>
<gene>
    <name evidence="8" type="ORF">BJ963_001012</name>
</gene>
<dbReference type="InterPro" id="IPR001764">
    <property type="entry name" value="Glyco_hydro_3_N"/>
</dbReference>
<evidence type="ECO:0000313" key="8">
    <source>
        <dbReference type="EMBL" id="NYD73493.1"/>
    </source>
</evidence>
<evidence type="ECO:0000256" key="3">
    <source>
        <dbReference type="ARBA" id="ARBA00023277"/>
    </source>
</evidence>
<keyword evidence="3" id="KW-0119">Carbohydrate metabolism</keyword>
<evidence type="ECO:0000256" key="1">
    <source>
        <dbReference type="ARBA" id="ARBA00005336"/>
    </source>
</evidence>
<dbReference type="Pfam" id="PF01915">
    <property type="entry name" value="Glyco_hydro_3_C"/>
    <property type="match status" value="1"/>
</dbReference>
<dbReference type="InterPro" id="IPR026891">
    <property type="entry name" value="Fn3-like"/>
</dbReference>
<dbReference type="InterPro" id="IPR017853">
    <property type="entry name" value="GH"/>
</dbReference>
<dbReference type="SUPFAM" id="SSF51445">
    <property type="entry name" value="(Trans)glycosidases"/>
    <property type="match status" value="1"/>
</dbReference>
<dbReference type="GO" id="GO:0008422">
    <property type="term" value="F:beta-glucosidase activity"/>
    <property type="evidence" value="ECO:0007669"/>
    <property type="project" value="UniProtKB-ARBA"/>
</dbReference>
<dbReference type="InterPro" id="IPR019800">
    <property type="entry name" value="Glyco_hydro_3_AS"/>
</dbReference>
<dbReference type="Pfam" id="PF00933">
    <property type="entry name" value="Glyco_hydro_3"/>
    <property type="match status" value="1"/>
</dbReference>
<keyword evidence="2 6" id="KW-0378">Hydrolase</keyword>
<comment type="similarity">
    <text evidence="1 6">Belongs to the glycosyl hydrolase 3 family.</text>
</comment>
<dbReference type="SUPFAM" id="SSF52279">
    <property type="entry name" value="Beta-D-glucan exohydrolase, C-terminal domain"/>
    <property type="match status" value="1"/>
</dbReference>
<sequence length="764" mass="80382">MADTTPAGTAADISGLSIEEKASLTSGEGFWRTKAVERAGIPSVMLTDGPHGLRKQREGGDHLGIGDSVPATCFPPAVALGSSWDVELVERVGTALGVESSIEDVAVILGPGINIKRSPLCGRNFEYLSEDPIVSGVLGAALVRGIQSQGVGASLKHFAANNQEDDRMRSSSDVDPRPLREIYLRGFQRVVEDAQPYTVMCSYNRINGVFASENRWLLTDVLRGEWGFEGLVVSDWGAVVDRVAALRAGLDLEMPGNAGLSDAAVVAAVGDGTLDASVLDASAARVAALATRWAATDRVEGPLDVDAHHALAREAAARSIVLLKNDAPATGDAPLLPLAAGRSIAVIGAFAEKPRYQGAGSSMIHPTRLDDALTAIRAAAGDVAYAPGFSLAAEVDAEESTRLRDEAVAAASAADIAVVFAGLPARLESEGYDRDDIDLPADQLAVIDAVVAANPRTVVVLSNGGVVMLPFSQRVPAIVEGWLLGQAGGSATADVLFGAVNPSGKLTETVPLRLEDTPAFLNFPGEEGHVRYGEGLFVGYRWYDARRMPVEYPFGHGLSYTAFRYGDASASVTARGDIQVRVTVTNTGERSGREVVQVYTALPGSRVQRPPRELKGFGSIELEPGASGEVAVTIRREDLAYWDVRADRWVVEGGEYAIEVGASSRDLRATVTAAVDGDEVWLPLTRESSLGEVLAHPVAGPMVQGALAGMSELFDGASSIMPEGVSMERMMASFPIGRVGMMSGGQVTPEMIDGLLAAANAQRQ</sequence>
<dbReference type="Gene3D" id="2.60.40.10">
    <property type="entry name" value="Immunoglobulins"/>
    <property type="match status" value="1"/>
</dbReference>
<organism evidence="8 9">
    <name type="scientific">Leifsonia soli</name>
    <dbReference type="NCBI Taxonomy" id="582665"/>
    <lineage>
        <taxon>Bacteria</taxon>
        <taxon>Bacillati</taxon>
        <taxon>Actinomycetota</taxon>
        <taxon>Actinomycetes</taxon>
        <taxon>Micrococcales</taxon>
        <taxon>Microbacteriaceae</taxon>
        <taxon>Leifsonia</taxon>
    </lineage>
</organism>